<dbReference type="EMBL" id="VXPY01000072">
    <property type="protein sequence ID" value="MYD90677.1"/>
    <property type="molecule type" value="Genomic_DNA"/>
</dbReference>
<accession>A0A6B1DUE6</accession>
<name>A0A6B1DUE6_9CHLR</name>
<proteinExistence type="predicted"/>
<reference evidence="1" key="1">
    <citation type="submission" date="2019-09" db="EMBL/GenBank/DDBJ databases">
        <title>Characterisation of the sponge microbiome using genome-centric metagenomics.</title>
        <authorList>
            <person name="Engelberts J.P."/>
            <person name="Robbins S.J."/>
            <person name="De Goeij J.M."/>
            <person name="Aranda M."/>
            <person name="Bell S.C."/>
            <person name="Webster N.S."/>
        </authorList>
    </citation>
    <scope>NUCLEOTIDE SEQUENCE</scope>
    <source>
        <strain evidence="1">SB0662_bin_9</strain>
    </source>
</reference>
<organism evidence="1">
    <name type="scientific">Caldilineaceae bacterium SB0662_bin_9</name>
    <dbReference type="NCBI Taxonomy" id="2605258"/>
    <lineage>
        <taxon>Bacteria</taxon>
        <taxon>Bacillati</taxon>
        <taxon>Chloroflexota</taxon>
        <taxon>Caldilineae</taxon>
        <taxon>Caldilineales</taxon>
        <taxon>Caldilineaceae</taxon>
    </lineage>
</organism>
<comment type="caution">
    <text evidence="1">The sequence shown here is derived from an EMBL/GenBank/DDBJ whole genome shotgun (WGS) entry which is preliminary data.</text>
</comment>
<evidence type="ECO:0000313" key="1">
    <source>
        <dbReference type="EMBL" id="MYD90677.1"/>
    </source>
</evidence>
<gene>
    <name evidence="1" type="ORF">F4Y08_10140</name>
</gene>
<protein>
    <submittedName>
        <fullName evidence="1">Uncharacterized protein</fullName>
    </submittedName>
</protein>
<dbReference type="AlphaFoldDB" id="A0A6B1DUE6"/>
<sequence>METAQERFDRLLAEQRAEGRAQGLAEAKAAGMVEGILGSFRRGLAVSGLNRRLVEDVEAHADRIVEAAWRGTHFDLDDIPDGGRLLATVQEGGDPAQVPAERIWALLPPVPKDDTVPR</sequence>